<sequence length="173" mass="17853">MATKTPAKDKAAPSASVDDQGSVNDSQQDAGLSAAPAASASATESKLHQDNTEVESTGEQGSVKEPLQGDVLLSAPAAPAHATDSTLDQDGSALAAPLSQDLGPNAAPAAAPGDLLAEGIQDKKLPRYYVTDVSSVIHNDKWYHAGDGISLSDDEAAPLLQRRIIEPIQEFNQ</sequence>
<feature type="compositionally biased region" description="Basic and acidic residues" evidence="1">
    <location>
        <begin position="1"/>
        <end position="11"/>
    </location>
</feature>
<reference evidence="2 3" key="1">
    <citation type="submission" date="2018-08" db="EMBL/GenBank/DDBJ databases">
        <title>Recombination of ecologically and evolutionarily significant loci maintains genetic cohesion in the Pseudomonas syringae species complex.</title>
        <authorList>
            <person name="Dillon M."/>
            <person name="Thakur S."/>
            <person name="Almeida R.N.D."/>
            <person name="Weir B.S."/>
            <person name="Guttman D.S."/>
        </authorList>
    </citation>
    <scope>NUCLEOTIDE SEQUENCE [LARGE SCALE GENOMIC DNA]</scope>
    <source>
        <strain evidence="2 3">ICMP 14479</strain>
    </source>
</reference>
<evidence type="ECO:0000256" key="1">
    <source>
        <dbReference type="SAM" id="MobiDB-lite"/>
    </source>
</evidence>
<dbReference type="RefSeq" id="WP_122300391.1">
    <property type="nucleotide sequence ID" value="NZ_RBUA01000625.1"/>
</dbReference>
<name>A0A3M5VHS8_PSESX</name>
<evidence type="ECO:0000313" key="2">
    <source>
        <dbReference type="EMBL" id="RMU57769.1"/>
    </source>
</evidence>
<comment type="caution">
    <text evidence="2">The sequence shown here is derived from an EMBL/GenBank/DDBJ whole genome shotgun (WGS) entry which is preliminary data.</text>
</comment>
<gene>
    <name evidence="2" type="ORF">ALP29_00226</name>
</gene>
<dbReference type="Proteomes" id="UP000280395">
    <property type="component" value="Unassembled WGS sequence"/>
</dbReference>
<feature type="compositionally biased region" description="Low complexity" evidence="1">
    <location>
        <begin position="102"/>
        <end position="112"/>
    </location>
</feature>
<evidence type="ECO:0000313" key="3">
    <source>
        <dbReference type="Proteomes" id="UP000280395"/>
    </source>
</evidence>
<accession>A0A3M5VHS8</accession>
<proteinExistence type="predicted"/>
<feature type="compositionally biased region" description="Low complexity" evidence="1">
    <location>
        <begin position="33"/>
        <end position="42"/>
    </location>
</feature>
<organism evidence="2 3">
    <name type="scientific">Pseudomonas syringae pv. avii</name>
    <dbReference type="NCBI Taxonomy" id="663959"/>
    <lineage>
        <taxon>Bacteria</taxon>
        <taxon>Pseudomonadati</taxon>
        <taxon>Pseudomonadota</taxon>
        <taxon>Gammaproteobacteria</taxon>
        <taxon>Pseudomonadales</taxon>
        <taxon>Pseudomonadaceae</taxon>
        <taxon>Pseudomonas</taxon>
        <taxon>Pseudomonas syringae</taxon>
    </lineage>
</organism>
<protein>
    <submittedName>
        <fullName evidence="2">Uncharacterized protein</fullName>
    </submittedName>
</protein>
<dbReference type="AlphaFoldDB" id="A0A3M5VHS8"/>
<dbReference type="EMBL" id="RBUA01000625">
    <property type="protein sequence ID" value="RMU57769.1"/>
    <property type="molecule type" value="Genomic_DNA"/>
</dbReference>
<feature type="region of interest" description="Disordered" evidence="1">
    <location>
        <begin position="1"/>
        <end position="112"/>
    </location>
</feature>
<feature type="compositionally biased region" description="Polar residues" evidence="1">
    <location>
        <begin position="21"/>
        <end position="30"/>
    </location>
</feature>